<dbReference type="Proteomes" id="UP000032025">
    <property type="component" value="Unassembled WGS sequence"/>
</dbReference>
<dbReference type="GeneID" id="78526373"/>
<reference evidence="1 2" key="1">
    <citation type="submission" date="2014-08" db="EMBL/GenBank/DDBJ databases">
        <title>Whole genome shotgun sequence of Sphingomonas paucimobilis NBRC 13935.</title>
        <authorList>
            <person name="Hosoyama A."/>
            <person name="Hashimoto M."/>
            <person name="Hosoyama Y."/>
            <person name="Noguchi M."/>
            <person name="Uohara A."/>
            <person name="Ohji S."/>
            <person name="Katano-Makiyama Y."/>
            <person name="Ichikawa N."/>
            <person name="Kimura A."/>
            <person name="Yamazoe A."/>
            <person name="Fujita N."/>
        </authorList>
    </citation>
    <scope>NUCLEOTIDE SEQUENCE [LARGE SCALE GENOMIC DNA]</scope>
    <source>
        <strain evidence="1 2">NBRC 13935</strain>
    </source>
</reference>
<accession>A0A0C9MP19</accession>
<sequence length="120" mass="13512">MSEEQSGKNRLLVARLFKKTQEKSVAWLLNGNRDPMAELGAYRITLDTSFSGSGMVENLYIFSLQGELIEHLTDESLDEVSTAPFGYESYYSLMSKLREMAFRQAVGADTAVDDILDFLK</sequence>
<name>A0A0C9MP19_SPHPI</name>
<dbReference type="RefSeq" id="WP_128130630.1">
    <property type="nucleotide sequence ID" value="NZ_BBJS01000010.1"/>
</dbReference>
<protein>
    <submittedName>
        <fullName evidence="1">DNA, contig: SP610</fullName>
    </submittedName>
</protein>
<keyword evidence="2" id="KW-1185">Reference proteome</keyword>
<evidence type="ECO:0000313" key="1">
    <source>
        <dbReference type="EMBL" id="GAN12456.1"/>
    </source>
</evidence>
<dbReference type="AlphaFoldDB" id="A0A0C9MP19"/>
<organism evidence="1 2">
    <name type="scientific">Sphingomonas paucimobilis NBRC 13935</name>
    <dbReference type="NCBI Taxonomy" id="1219050"/>
    <lineage>
        <taxon>Bacteria</taxon>
        <taxon>Pseudomonadati</taxon>
        <taxon>Pseudomonadota</taxon>
        <taxon>Alphaproteobacteria</taxon>
        <taxon>Sphingomonadales</taxon>
        <taxon>Sphingomonadaceae</taxon>
        <taxon>Sphingomonas</taxon>
    </lineage>
</organism>
<dbReference type="EMBL" id="BBJS01000010">
    <property type="protein sequence ID" value="GAN12456.1"/>
    <property type="molecule type" value="Genomic_DNA"/>
</dbReference>
<evidence type="ECO:0000313" key="2">
    <source>
        <dbReference type="Proteomes" id="UP000032025"/>
    </source>
</evidence>
<comment type="caution">
    <text evidence="1">The sequence shown here is derived from an EMBL/GenBank/DDBJ whole genome shotgun (WGS) entry which is preliminary data.</text>
</comment>
<proteinExistence type="predicted"/>
<gene>
    <name evidence="1" type="ORF">SP6_10_00360</name>
</gene>